<keyword evidence="1" id="KW-1133">Transmembrane helix</keyword>
<keyword evidence="1" id="KW-0812">Transmembrane</keyword>
<dbReference type="AlphaFoldDB" id="A0A0R3TBP4"/>
<sequence length="49" mass="5884">MRRSCIHAICRRDHSLMRYLLKMCVILFQGGWWQTFTSLKELLSVNLDL</sequence>
<evidence type="ECO:0000256" key="1">
    <source>
        <dbReference type="SAM" id="Phobius"/>
    </source>
</evidence>
<organism evidence="2">
    <name type="scientific">Rodentolepis nana</name>
    <name type="common">Dwarf tapeworm</name>
    <name type="synonym">Hymenolepis nana</name>
    <dbReference type="NCBI Taxonomy" id="102285"/>
    <lineage>
        <taxon>Eukaryota</taxon>
        <taxon>Metazoa</taxon>
        <taxon>Spiralia</taxon>
        <taxon>Lophotrochozoa</taxon>
        <taxon>Platyhelminthes</taxon>
        <taxon>Cestoda</taxon>
        <taxon>Eucestoda</taxon>
        <taxon>Cyclophyllidea</taxon>
        <taxon>Hymenolepididae</taxon>
        <taxon>Rodentolepis</taxon>
    </lineage>
</organism>
<dbReference type="WBParaSite" id="HNAJ_0000448301-mRNA-1">
    <property type="protein sequence ID" value="HNAJ_0000448301-mRNA-1"/>
    <property type="gene ID" value="HNAJ_0000448301"/>
</dbReference>
<feature type="transmembrane region" description="Helical" evidence="1">
    <location>
        <begin position="20"/>
        <end position="39"/>
    </location>
</feature>
<evidence type="ECO:0000313" key="2">
    <source>
        <dbReference type="WBParaSite" id="HNAJ_0000448301-mRNA-1"/>
    </source>
</evidence>
<keyword evidence="1" id="KW-0472">Membrane</keyword>
<accession>A0A0R3TBP4</accession>
<proteinExistence type="predicted"/>
<reference evidence="2" key="1">
    <citation type="submission" date="2017-02" db="UniProtKB">
        <authorList>
            <consortium name="WormBaseParasite"/>
        </authorList>
    </citation>
    <scope>IDENTIFICATION</scope>
</reference>
<name>A0A0R3TBP4_RODNA</name>
<protein>
    <submittedName>
        <fullName evidence="2">Uncharacterized protein</fullName>
    </submittedName>
</protein>